<dbReference type="PANTHER" id="PTHR33602:SF1">
    <property type="entry name" value="REGULATORY PROTEIN RECX FAMILY PROTEIN"/>
    <property type="match status" value="1"/>
</dbReference>
<evidence type="ECO:0000259" key="6">
    <source>
        <dbReference type="Pfam" id="PF02631"/>
    </source>
</evidence>
<gene>
    <name evidence="5" type="primary">recX</name>
    <name evidence="9" type="ORF">ACFPM7_11685</name>
</gene>
<evidence type="ECO:0000256" key="2">
    <source>
        <dbReference type="ARBA" id="ARBA00009695"/>
    </source>
</evidence>
<dbReference type="Pfam" id="PF02631">
    <property type="entry name" value="RecX_HTH2"/>
    <property type="match status" value="1"/>
</dbReference>
<dbReference type="RefSeq" id="WP_378247243.1">
    <property type="nucleotide sequence ID" value="NZ_JBHSKF010000004.1"/>
</dbReference>
<dbReference type="InterPro" id="IPR036388">
    <property type="entry name" value="WH-like_DNA-bd_sf"/>
</dbReference>
<dbReference type="PANTHER" id="PTHR33602">
    <property type="entry name" value="REGULATORY PROTEIN RECX FAMILY PROTEIN"/>
    <property type="match status" value="1"/>
</dbReference>
<dbReference type="InterPro" id="IPR053925">
    <property type="entry name" value="RecX_HTH_3rd"/>
</dbReference>
<feature type="domain" description="RecX first three-helical" evidence="8">
    <location>
        <begin position="2"/>
        <end position="36"/>
    </location>
</feature>
<comment type="caution">
    <text evidence="9">The sequence shown here is derived from an EMBL/GenBank/DDBJ whole genome shotgun (WGS) entry which is preliminary data.</text>
</comment>
<keyword evidence="10" id="KW-1185">Reference proteome</keyword>
<dbReference type="InterPro" id="IPR003783">
    <property type="entry name" value="Regulatory_RecX"/>
</dbReference>
<proteinExistence type="inferred from homology"/>
<comment type="function">
    <text evidence="5">Modulates RecA activity.</text>
</comment>
<dbReference type="Pfam" id="PF21981">
    <property type="entry name" value="RecX_HTH3"/>
    <property type="match status" value="1"/>
</dbReference>
<comment type="similarity">
    <text evidence="2 5">Belongs to the RecX family.</text>
</comment>
<feature type="domain" description="RecX second three-helical" evidence="6">
    <location>
        <begin position="44"/>
        <end position="84"/>
    </location>
</feature>
<dbReference type="Pfam" id="PF21982">
    <property type="entry name" value="RecX_HTH1"/>
    <property type="match status" value="1"/>
</dbReference>
<reference evidence="10" key="1">
    <citation type="journal article" date="2019" name="Int. J. Syst. Evol. Microbiol.">
        <title>The Global Catalogue of Microorganisms (GCM) 10K type strain sequencing project: providing services to taxonomists for standard genome sequencing and annotation.</title>
        <authorList>
            <consortium name="The Broad Institute Genomics Platform"/>
            <consortium name="The Broad Institute Genome Sequencing Center for Infectious Disease"/>
            <person name="Wu L."/>
            <person name="Ma J."/>
        </authorList>
    </citation>
    <scope>NUCLEOTIDE SEQUENCE [LARGE SCALE GENOMIC DNA]</scope>
    <source>
        <strain evidence="10">CCUG 59778</strain>
    </source>
</reference>
<accession>A0ABW0EJY8</accession>
<dbReference type="HAMAP" id="MF_01114">
    <property type="entry name" value="RecX"/>
    <property type="match status" value="1"/>
</dbReference>
<evidence type="ECO:0000256" key="3">
    <source>
        <dbReference type="ARBA" id="ARBA00018111"/>
    </source>
</evidence>
<comment type="subcellular location">
    <subcellularLocation>
        <location evidence="1 5">Cytoplasm</location>
    </subcellularLocation>
</comment>
<feature type="domain" description="RecX third three-helical" evidence="7">
    <location>
        <begin position="93"/>
        <end position="138"/>
    </location>
</feature>
<organism evidence="9 10">
    <name type="scientific">Actinokineospora guangxiensis</name>
    <dbReference type="NCBI Taxonomy" id="1490288"/>
    <lineage>
        <taxon>Bacteria</taxon>
        <taxon>Bacillati</taxon>
        <taxon>Actinomycetota</taxon>
        <taxon>Actinomycetes</taxon>
        <taxon>Pseudonocardiales</taxon>
        <taxon>Pseudonocardiaceae</taxon>
        <taxon>Actinokineospora</taxon>
    </lineage>
</organism>
<evidence type="ECO:0000256" key="1">
    <source>
        <dbReference type="ARBA" id="ARBA00004496"/>
    </source>
</evidence>
<sequence>MCYRLLAMRAHTRLELAQALRRKEIPDDVAEVVLGKFDTAGLIDDAAFAAMWVRSRHENQGLGRRALAVELKRRGVDSSVVTEAVDAVDDDAEEERAAALVRKRLRAMSGVDEQAKIRRLVGMLARKGYGQGMAYRVVRAELGAEGLDEPED</sequence>
<dbReference type="EMBL" id="JBHSKF010000004">
    <property type="protein sequence ID" value="MFC5287712.1"/>
    <property type="molecule type" value="Genomic_DNA"/>
</dbReference>
<protein>
    <recommendedName>
        <fullName evidence="3 5">Regulatory protein RecX</fullName>
    </recommendedName>
</protein>
<evidence type="ECO:0000259" key="7">
    <source>
        <dbReference type="Pfam" id="PF21981"/>
    </source>
</evidence>
<dbReference type="InterPro" id="IPR053926">
    <property type="entry name" value="RecX_HTH_1st"/>
</dbReference>
<evidence type="ECO:0000259" key="8">
    <source>
        <dbReference type="Pfam" id="PF21982"/>
    </source>
</evidence>
<evidence type="ECO:0000313" key="9">
    <source>
        <dbReference type="EMBL" id="MFC5287712.1"/>
    </source>
</evidence>
<keyword evidence="4 5" id="KW-0963">Cytoplasm</keyword>
<evidence type="ECO:0000256" key="5">
    <source>
        <dbReference type="HAMAP-Rule" id="MF_01114"/>
    </source>
</evidence>
<name>A0ABW0EJY8_9PSEU</name>
<dbReference type="Proteomes" id="UP001596157">
    <property type="component" value="Unassembled WGS sequence"/>
</dbReference>
<dbReference type="InterPro" id="IPR053924">
    <property type="entry name" value="RecX_HTH_2nd"/>
</dbReference>
<dbReference type="Gene3D" id="1.10.10.10">
    <property type="entry name" value="Winged helix-like DNA-binding domain superfamily/Winged helix DNA-binding domain"/>
    <property type="match status" value="2"/>
</dbReference>
<evidence type="ECO:0000256" key="4">
    <source>
        <dbReference type="ARBA" id="ARBA00022490"/>
    </source>
</evidence>
<evidence type="ECO:0000313" key="10">
    <source>
        <dbReference type="Proteomes" id="UP001596157"/>
    </source>
</evidence>